<reference evidence="1 2" key="1">
    <citation type="submission" date="2020-02" db="EMBL/GenBank/DDBJ databases">
        <title>Newly sequenced genome of strain CSTR1 showed variability in Candidatus Kuenenia stuttgartiensis genomes.</title>
        <authorList>
            <person name="Ding C."/>
            <person name="Adrian L."/>
        </authorList>
    </citation>
    <scope>NUCLEOTIDE SEQUENCE [LARGE SCALE GENOMIC DNA]</scope>
    <source>
        <strain evidence="1 2">CSTR1</strain>
    </source>
</reference>
<name>A0A6G7GVC3_KUEST</name>
<proteinExistence type="predicted"/>
<dbReference type="Proteomes" id="UP000501926">
    <property type="component" value="Chromosome"/>
</dbReference>
<dbReference type="EMBL" id="CP049055">
    <property type="protein sequence ID" value="QII13401.1"/>
    <property type="molecule type" value="Genomic_DNA"/>
</dbReference>
<accession>A0A6G7GVC3</accession>
<gene>
    <name evidence="1" type="ORF">KsCSTR_40220</name>
</gene>
<organism evidence="1 2">
    <name type="scientific">Kuenenia stuttgartiensis</name>
    <dbReference type="NCBI Taxonomy" id="174633"/>
    <lineage>
        <taxon>Bacteria</taxon>
        <taxon>Pseudomonadati</taxon>
        <taxon>Planctomycetota</taxon>
        <taxon>Candidatus Brocadiia</taxon>
        <taxon>Candidatus Brocadiales</taxon>
        <taxon>Candidatus Brocadiaceae</taxon>
        <taxon>Candidatus Kuenenia</taxon>
    </lineage>
</organism>
<dbReference type="AlphaFoldDB" id="A0A6G7GVC3"/>
<protein>
    <submittedName>
        <fullName evidence="1">Uncharacterized protein</fullName>
    </submittedName>
</protein>
<evidence type="ECO:0000313" key="2">
    <source>
        <dbReference type="Proteomes" id="UP000501926"/>
    </source>
</evidence>
<evidence type="ECO:0000313" key="1">
    <source>
        <dbReference type="EMBL" id="QII13401.1"/>
    </source>
</evidence>
<sequence length="48" mass="5637">MDLLKSIKEKSKYFAETVEDQGVLSVISHIEIAKRHYEGGKKWRQLFV</sequence>